<proteinExistence type="predicted"/>
<dbReference type="InterPro" id="IPR005031">
    <property type="entry name" value="COQ10_START"/>
</dbReference>
<dbReference type="SUPFAM" id="SSF55961">
    <property type="entry name" value="Bet v1-like"/>
    <property type="match status" value="1"/>
</dbReference>
<keyword evidence="3" id="KW-1185">Reference proteome</keyword>
<reference evidence="3" key="1">
    <citation type="submission" date="2017-01" db="EMBL/GenBank/DDBJ databases">
        <authorList>
            <person name="Varghese N."/>
            <person name="Submissions S."/>
        </authorList>
    </citation>
    <scope>NUCLEOTIDE SEQUENCE [LARGE SCALE GENOMIC DNA]</scope>
    <source>
        <strain evidence="3">CGMCC 1.7737</strain>
    </source>
</reference>
<dbReference type="InterPro" id="IPR023393">
    <property type="entry name" value="START-like_dom_sf"/>
</dbReference>
<gene>
    <name evidence="2" type="ORF">SAMN05421858_1038</name>
</gene>
<evidence type="ECO:0000259" key="1">
    <source>
        <dbReference type="Pfam" id="PF03364"/>
    </source>
</evidence>
<sequence length="157" mass="18040">MATYQREVWVDAPFDDVWNFYSTTDGLEALTPEWMNLRVEGVKGPDGDPNPDVLETGTQIRLSLQPFGVGPRQRWISTIVRREEGDGSAMFEDEMSNGPFPEWTHIHQFYAGDGRTLVRDKVKYRFPALGETGSPLAKVGFEPMFRYRHEKTKKLLE</sequence>
<accession>A0A1N6X8U6</accession>
<dbReference type="AlphaFoldDB" id="A0A1N6X8U6"/>
<dbReference type="CDD" id="cd07820">
    <property type="entry name" value="SRPBCC_3"/>
    <property type="match status" value="1"/>
</dbReference>
<evidence type="ECO:0000313" key="3">
    <source>
        <dbReference type="Proteomes" id="UP000186914"/>
    </source>
</evidence>
<evidence type="ECO:0000313" key="2">
    <source>
        <dbReference type="EMBL" id="SIQ98772.1"/>
    </source>
</evidence>
<feature type="domain" description="Coenzyme Q-binding protein COQ10 START" evidence="1">
    <location>
        <begin position="10"/>
        <end position="143"/>
    </location>
</feature>
<protein>
    <submittedName>
        <fullName evidence="2">Ligand-binding SRPBCC domain-containing protein</fullName>
    </submittedName>
</protein>
<dbReference type="Proteomes" id="UP000186914">
    <property type="component" value="Unassembled WGS sequence"/>
</dbReference>
<name>A0A1N6X8U6_9EURY</name>
<dbReference type="RefSeq" id="WP_076428563.1">
    <property type="nucleotide sequence ID" value="NZ_FTNO01000001.1"/>
</dbReference>
<organism evidence="2 3">
    <name type="scientific">Haladaptatus litoreus</name>
    <dbReference type="NCBI Taxonomy" id="553468"/>
    <lineage>
        <taxon>Archaea</taxon>
        <taxon>Methanobacteriati</taxon>
        <taxon>Methanobacteriota</taxon>
        <taxon>Stenosarchaea group</taxon>
        <taxon>Halobacteria</taxon>
        <taxon>Halobacteriales</taxon>
        <taxon>Haladaptataceae</taxon>
        <taxon>Haladaptatus</taxon>
    </lineage>
</organism>
<dbReference type="Gene3D" id="3.30.530.20">
    <property type="match status" value="1"/>
</dbReference>
<dbReference type="OrthoDB" id="10357at2157"/>
<dbReference type="Pfam" id="PF03364">
    <property type="entry name" value="Polyketide_cyc"/>
    <property type="match status" value="1"/>
</dbReference>
<dbReference type="EMBL" id="FTNO01000001">
    <property type="protein sequence ID" value="SIQ98772.1"/>
    <property type="molecule type" value="Genomic_DNA"/>
</dbReference>